<evidence type="ECO:0000313" key="1">
    <source>
        <dbReference type="EMBL" id="KAI8566549.1"/>
    </source>
</evidence>
<organism evidence="1 2">
    <name type="scientific">Rhododendron molle</name>
    <name type="common">Chinese azalea</name>
    <name type="synonym">Azalea mollis</name>
    <dbReference type="NCBI Taxonomy" id="49168"/>
    <lineage>
        <taxon>Eukaryota</taxon>
        <taxon>Viridiplantae</taxon>
        <taxon>Streptophyta</taxon>
        <taxon>Embryophyta</taxon>
        <taxon>Tracheophyta</taxon>
        <taxon>Spermatophyta</taxon>
        <taxon>Magnoliopsida</taxon>
        <taxon>eudicotyledons</taxon>
        <taxon>Gunneridae</taxon>
        <taxon>Pentapetalae</taxon>
        <taxon>asterids</taxon>
        <taxon>Ericales</taxon>
        <taxon>Ericaceae</taxon>
        <taxon>Ericoideae</taxon>
        <taxon>Rhodoreae</taxon>
        <taxon>Rhododendron</taxon>
    </lineage>
</organism>
<name>A0ACC0PN40_RHOML</name>
<keyword evidence="2" id="KW-1185">Reference proteome</keyword>
<proteinExistence type="predicted"/>
<protein>
    <submittedName>
        <fullName evidence="1">Uncharacterized protein</fullName>
    </submittedName>
</protein>
<evidence type="ECO:0000313" key="2">
    <source>
        <dbReference type="Proteomes" id="UP001062846"/>
    </source>
</evidence>
<reference evidence="1" key="1">
    <citation type="submission" date="2022-02" db="EMBL/GenBank/DDBJ databases">
        <title>Plant Genome Project.</title>
        <authorList>
            <person name="Zhang R.-G."/>
        </authorList>
    </citation>
    <scope>NUCLEOTIDE SEQUENCE</scope>
    <source>
        <strain evidence="1">AT1</strain>
    </source>
</reference>
<accession>A0ACC0PN40</accession>
<dbReference type="Proteomes" id="UP001062846">
    <property type="component" value="Chromosome 2"/>
</dbReference>
<sequence length="75" mass="8534">MEAQQVGLTVISTTEHKPIARDHVEESNTFLKIKISAVVFVEKSEQVRWHVIVALFPDEIHVLLEPHFPVSVPVH</sequence>
<comment type="caution">
    <text evidence="1">The sequence shown here is derived from an EMBL/GenBank/DDBJ whole genome shotgun (WGS) entry which is preliminary data.</text>
</comment>
<gene>
    <name evidence="1" type="ORF">RHMOL_Rhmol02G0049200</name>
</gene>
<dbReference type="EMBL" id="CM046389">
    <property type="protein sequence ID" value="KAI8566549.1"/>
    <property type="molecule type" value="Genomic_DNA"/>
</dbReference>